<comment type="caution">
    <text evidence="2">The sequence shown here is derived from an EMBL/GenBank/DDBJ whole genome shotgun (WGS) entry which is preliminary data.</text>
</comment>
<gene>
    <name evidence="2" type="ORF">F2P56_017809</name>
</gene>
<feature type="compositionally biased region" description="Polar residues" evidence="1">
    <location>
        <begin position="283"/>
        <end position="294"/>
    </location>
</feature>
<dbReference type="EMBL" id="LIHL02000008">
    <property type="protein sequence ID" value="KAF5461734.1"/>
    <property type="molecule type" value="Genomic_DNA"/>
</dbReference>
<protein>
    <submittedName>
        <fullName evidence="2">Uncharacterized protein</fullName>
    </submittedName>
</protein>
<dbReference type="PANTHER" id="PTHR33167:SF33">
    <property type="entry name" value="MYB-CC TYPE TRANSCRIPTION FACTOR LHEQLE-CONTAINING DOMAIN-CONTAINING PROTEIN"/>
    <property type="match status" value="1"/>
</dbReference>
<organism evidence="2 3">
    <name type="scientific">Juglans regia</name>
    <name type="common">English walnut</name>
    <dbReference type="NCBI Taxonomy" id="51240"/>
    <lineage>
        <taxon>Eukaryota</taxon>
        <taxon>Viridiplantae</taxon>
        <taxon>Streptophyta</taxon>
        <taxon>Embryophyta</taxon>
        <taxon>Tracheophyta</taxon>
        <taxon>Spermatophyta</taxon>
        <taxon>Magnoliopsida</taxon>
        <taxon>eudicotyledons</taxon>
        <taxon>Gunneridae</taxon>
        <taxon>Pentapetalae</taxon>
        <taxon>rosids</taxon>
        <taxon>fabids</taxon>
        <taxon>Fagales</taxon>
        <taxon>Juglandaceae</taxon>
        <taxon>Juglans</taxon>
    </lineage>
</organism>
<sequence length="312" mass="34715">MYVEICYNWKQIDSFIISGMGTKIGYAIDLLAASPNSKSFAVLCVDDWEHLQIRGIKGNCSRTGVDNFGDSMEKKLENHSIESIKRTMQMHEDVFKHQVRELHRLYSVQKMLMEELKKELKQNIFCGSMTNSDINRSPFINSSHPPTTQTTGGFNLNLQSLRDDPNSRERSGSCSGDTMRMPRGFDLERPAGEDISTGVSTAFDEDQAGLSSHGSTRIHKMSIDGSAEDSQVELTLSIGGSLSKKALKSSQTELGFCESSQMGSKELDSSASFKSDRGEDCSDPTTPMSSSSAILDQERNRPHWLFQDLKLK</sequence>
<feature type="compositionally biased region" description="Basic and acidic residues" evidence="1">
    <location>
        <begin position="183"/>
        <end position="192"/>
    </location>
</feature>
<feature type="compositionally biased region" description="Polar residues" evidence="1">
    <location>
        <begin position="258"/>
        <end position="273"/>
    </location>
</feature>
<accession>A0A833UHK8</accession>
<dbReference type="Proteomes" id="UP000619265">
    <property type="component" value="Unassembled WGS sequence"/>
</dbReference>
<feature type="compositionally biased region" description="Basic and acidic residues" evidence="1">
    <location>
        <begin position="161"/>
        <end position="171"/>
    </location>
</feature>
<dbReference type="AlphaFoldDB" id="A0A833UHK8"/>
<feature type="region of interest" description="Disordered" evidence="1">
    <location>
        <begin position="258"/>
        <end position="297"/>
    </location>
</feature>
<feature type="compositionally biased region" description="Polar residues" evidence="1">
    <location>
        <begin position="143"/>
        <end position="160"/>
    </location>
</feature>
<evidence type="ECO:0000256" key="1">
    <source>
        <dbReference type="SAM" id="MobiDB-lite"/>
    </source>
</evidence>
<dbReference type="Gramene" id="Jr08_04690_p1">
    <property type="protein sequence ID" value="cds.Jr08_04690_p1"/>
    <property type="gene ID" value="Jr08_04690"/>
</dbReference>
<evidence type="ECO:0000313" key="2">
    <source>
        <dbReference type="EMBL" id="KAF5461734.1"/>
    </source>
</evidence>
<feature type="region of interest" description="Disordered" evidence="1">
    <location>
        <begin position="143"/>
        <end position="197"/>
    </location>
</feature>
<proteinExistence type="predicted"/>
<reference evidence="2" key="1">
    <citation type="submission" date="2015-10" db="EMBL/GenBank/DDBJ databases">
        <authorList>
            <person name="Martinez-Garcia P.J."/>
            <person name="Crepeau M.W."/>
            <person name="Puiu D."/>
            <person name="Gonzalez-Ibeas D."/>
            <person name="Whalen J."/>
            <person name="Stevens K."/>
            <person name="Paul R."/>
            <person name="Butterfield T."/>
            <person name="Britton M."/>
            <person name="Reagan R."/>
            <person name="Chakraborty S."/>
            <person name="Walawage S.L."/>
            <person name="Vasquez-Gross H.A."/>
            <person name="Cardeno C."/>
            <person name="Famula R."/>
            <person name="Pratt K."/>
            <person name="Kuruganti S."/>
            <person name="Aradhya M.K."/>
            <person name="Leslie C.A."/>
            <person name="Dandekar A.M."/>
            <person name="Salzberg S.L."/>
            <person name="Wegrzyn J.L."/>
            <person name="Langley C.H."/>
            <person name="Neale D.B."/>
        </authorList>
    </citation>
    <scope>NUCLEOTIDE SEQUENCE</scope>
    <source>
        <tissue evidence="2">Leaves</tissue>
    </source>
</reference>
<dbReference type="PANTHER" id="PTHR33167">
    <property type="entry name" value="TRANSCRIPTION FACTOR, PUTATIVE (DUF863)-RELATED"/>
    <property type="match status" value="1"/>
</dbReference>
<evidence type="ECO:0000313" key="3">
    <source>
        <dbReference type="Proteomes" id="UP000619265"/>
    </source>
</evidence>
<name>A0A833UHK8_JUGRE</name>
<reference evidence="2" key="2">
    <citation type="submission" date="2020-03" db="EMBL/GenBank/DDBJ databases">
        <title>Walnut 2.0.</title>
        <authorList>
            <person name="Marrano A."/>
            <person name="Britton M."/>
            <person name="Zimin A.V."/>
            <person name="Zaini P.A."/>
            <person name="Workman R."/>
            <person name="Puiu D."/>
            <person name="Bianco L."/>
            <person name="Allen B.J."/>
            <person name="Troggio M."/>
            <person name="Leslie C.A."/>
            <person name="Timp W."/>
            <person name="Dendekar A."/>
            <person name="Salzberg S.L."/>
            <person name="Neale D.B."/>
        </authorList>
    </citation>
    <scope>NUCLEOTIDE SEQUENCE</scope>
    <source>
        <tissue evidence="2">Leaves</tissue>
    </source>
</reference>